<reference evidence="2 3" key="1">
    <citation type="submission" date="2018-06" db="EMBL/GenBank/DDBJ databases">
        <title>Comparative genomics of downy mildews reveals potential adaptations to biotrophy.</title>
        <authorList>
            <person name="Fletcher K."/>
            <person name="Klosterman S.J."/>
            <person name="Derevnina L."/>
            <person name="Martin F."/>
            <person name="Koike S."/>
            <person name="Reyes Chin-Wo S."/>
            <person name="Mou B."/>
            <person name="Michelmore R."/>
        </authorList>
    </citation>
    <scope>NUCLEOTIDE SEQUENCE [LARGE SCALE GENOMIC DNA]</scope>
    <source>
        <strain evidence="2 3">R14</strain>
    </source>
</reference>
<protein>
    <submittedName>
        <fullName evidence="2">Uncharacterized protein</fullName>
    </submittedName>
</protein>
<feature type="region of interest" description="Disordered" evidence="1">
    <location>
        <begin position="27"/>
        <end position="83"/>
    </location>
</feature>
<sequence length="720" mass="77209">MVGTMKEEHVKPKRGSFIALGGILPKVPMYRKDKSGPDKSEEQEEVEEEPVQEDKEHDKQVDQAGELPDFPGERHSLDDVAPTPSAASIAVAAIRRRGMSIEQTATSLYRRMSVRQNSTPEPVEEMTTSLTEDNDSPLSLSSDPDCKYRRGMCVATTFGTGTVVDVRLDDNFYVVQLVPKSIAYLQEESIIREVKSIVGERVKTRWGMATVEQYYVEEDMYSIALDWRWDDEHVWRMKATTKKFEKVYSRGTLIQNTKNRLFEGYSSLRESVGSKLNTTTMSFGVNTKNDTLEQADLGKVHTPFGVCTVLELRSDKLFVVKTPCGATAYLSADSVRMLERRTHFASGDRVDTPFGPGLIVHFREDDEMYAVELEVSSSLAGQSPLLFISDVHAESNLTLAPAAANTRLSSILSLTRTSMINAGERMRSASVAAGGLPTLPANLPALPGNLPTLSSVKAKVSTIATIKMAPKTKFHKDERVLTIFGSGFVVEVRPLDKIYHVNLRRLQCSGYFHEANLTRFPYERVTHFVVDGRTVPAPSIPKNASGYKRRAVITAAIKSARESYLEPNVLSKPEESKVKPEGQASAMAAAEAAVTVDTAAATTAPVVVDTAAATTAPVVVDTAAATTAPVVVDTAAATTAPVVVDTAAATTAPVVVDTAAATTAPVVVDTAAATTAPVVVDTAAATTAPVTVDTAAAATTAAVAVDTVAVATAPAVPVAE</sequence>
<dbReference type="Proteomes" id="UP000282087">
    <property type="component" value="Unassembled WGS sequence"/>
</dbReference>
<feature type="compositionally biased region" description="Basic and acidic residues" evidence="1">
    <location>
        <begin position="30"/>
        <end position="40"/>
    </location>
</feature>
<evidence type="ECO:0000313" key="3">
    <source>
        <dbReference type="Proteomes" id="UP000282087"/>
    </source>
</evidence>
<comment type="caution">
    <text evidence="2">The sequence shown here is derived from an EMBL/GenBank/DDBJ whole genome shotgun (WGS) entry which is preliminary data.</text>
</comment>
<accession>A0A3M6VTW2</accession>
<name>A0A3M6VTW2_9STRA</name>
<keyword evidence="3" id="KW-1185">Reference proteome</keyword>
<dbReference type="AlphaFoldDB" id="A0A3M6VTW2"/>
<feature type="compositionally biased region" description="Basic and acidic residues" evidence="1">
    <location>
        <begin position="52"/>
        <end position="61"/>
    </location>
</feature>
<feature type="region of interest" description="Disordered" evidence="1">
    <location>
        <begin position="115"/>
        <end position="142"/>
    </location>
</feature>
<evidence type="ECO:0000313" key="2">
    <source>
        <dbReference type="EMBL" id="RMX67830.1"/>
    </source>
</evidence>
<feature type="compositionally biased region" description="Acidic residues" evidence="1">
    <location>
        <begin position="41"/>
        <end position="51"/>
    </location>
</feature>
<dbReference type="VEuPathDB" id="FungiDB:DD237_000663"/>
<proteinExistence type="predicted"/>
<gene>
    <name evidence="2" type="ORF">DD238_000499</name>
</gene>
<feature type="compositionally biased region" description="Polar residues" evidence="1">
    <location>
        <begin position="115"/>
        <end position="131"/>
    </location>
</feature>
<evidence type="ECO:0000256" key="1">
    <source>
        <dbReference type="SAM" id="MobiDB-lite"/>
    </source>
</evidence>
<dbReference type="EMBL" id="QLLG01000157">
    <property type="protein sequence ID" value="RMX67830.1"/>
    <property type="molecule type" value="Genomic_DNA"/>
</dbReference>
<organism evidence="2 3">
    <name type="scientific">Peronospora effusa</name>
    <dbReference type="NCBI Taxonomy" id="542832"/>
    <lineage>
        <taxon>Eukaryota</taxon>
        <taxon>Sar</taxon>
        <taxon>Stramenopiles</taxon>
        <taxon>Oomycota</taxon>
        <taxon>Peronosporomycetes</taxon>
        <taxon>Peronosporales</taxon>
        <taxon>Peronosporaceae</taxon>
        <taxon>Peronospora</taxon>
    </lineage>
</organism>